<dbReference type="RefSeq" id="WP_317982511.1">
    <property type="nucleotide sequence ID" value="NZ_BTCL01000054.1"/>
</dbReference>
<evidence type="ECO:0000259" key="4">
    <source>
        <dbReference type="Pfam" id="PF00881"/>
    </source>
</evidence>
<comment type="similarity">
    <text evidence="1">Belongs to the nitroreductase family.</text>
</comment>
<sequence>MSVSQGCQTLEQQHFFDVIKGRRSVRSYDPEVKISREELSEILQKATLAPSGANLQPWRFLVIDSQELKQKLLPIAFNQQQVVEASAVIAVLGDLEGYKLAEKIYGQTVEAGYMPAETAKSFVERYTGMFASMPTDAVRQIVATDGGLLSMQLMLVARAKGYDTVPMGGYDKEKFMEAFGISDRYVPIMLIALGKAVKPGHPTTRLPLEDVAFFNEMPKAYENEKKTDCPTESSCQEAPRRSLH</sequence>
<dbReference type="PANTHER" id="PTHR43673">
    <property type="entry name" value="NAD(P)H NITROREDUCTASE YDGI-RELATED"/>
    <property type="match status" value="1"/>
</dbReference>
<dbReference type="PANTHER" id="PTHR43673:SF3">
    <property type="entry name" value="NAD(P)H NITROREDUCTASE YODC-RELATED"/>
    <property type="match status" value="1"/>
</dbReference>
<dbReference type="InterPro" id="IPR000415">
    <property type="entry name" value="Nitroreductase-like"/>
</dbReference>
<evidence type="ECO:0000256" key="2">
    <source>
        <dbReference type="ARBA" id="ARBA00023002"/>
    </source>
</evidence>
<proteinExistence type="inferred from homology"/>
<reference evidence="5 6" key="1">
    <citation type="submission" date="2023-05" db="EMBL/GenBank/DDBJ databases">
        <title>Draft genome of Paenibacillus sp. CCS26.</title>
        <authorList>
            <person name="Akita H."/>
            <person name="Shinto Y."/>
            <person name="Kimura Z."/>
        </authorList>
    </citation>
    <scope>NUCLEOTIDE SEQUENCE [LARGE SCALE GENOMIC DNA]</scope>
    <source>
        <strain evidence="5 6">CCS26</strain>
    </source>
</reference>
<keyword evidence="6" id="KW-1185">Reference proteome</keyword>
<dbReference type="InterPro" id="IPR029479">
    <property type="entry name" value="Nitroreductase"/>
</dbReference>
<evidence type="ECO:0000256" key="1">
    <source>
        <dbReference type="ARBA" id="ARBA00007118"/>
    </source>
</evidence>
<dbReference type="Pfam" id="PF00881">
    <property type="entry name" value="Nitroreductase"/>
    <property type="match status" value="1"/>
</dbReference>
<protein>
    <submittedName>
        <fullName evidence="5">NAD(P)H nitroreductase YdgI</fullName>
    </submittedName>
</protein>
<feature type="region of interest" description="Disordered" evidence="3">
    <location>
        <begin position="223"/>
        <end position="244"/>
    </location>
</feature>
<gene>
    <name evidence="5" type="primary">ydgI_2</name>
    <name evidence="5" type="ORF">PghCCS26_63040</name>
</gene>
<organism evidence="5 6">
    <name type="scientific">Paenibacillus glycanilyticus</name>
    <dbReference type="NCBI Taxonomy" id="126569"/>
    <lineage>
        <taxon>Bacteria</taxon>
        <taxon>Bacillati</taxon>
        <taxon>Bacillota</taxon>
        <taxon>Bacilli</taxon>
        <taxon>Bacillales</taxon>
        <taxon>Paenibacillaceae</taxon>
        <taxon>Paenibacillus</taxon>
    </lineage>
</organism>
<dbReference type="EMBL" id="BTCL01000054">
    <property type="protein sequence ID" value="GMK49174.1"/>
    <property type="molecule type" value="Genomic_DNA"/>
</dbReference>
<dbReference type="Gene3D" id="3.40.109.10">
    <property type="entry name" value="NADH Oxidase"/>
    <property type="match status" value="1"/>
</dbReference>
<keyword evidence="2" id="KW-0560">Oxidoreductase</keyword>
<dbReference type="SUPFAM" id="SSF55469">
    <property type="entry name" value="FMN-dependent nitroreductase-like"/>
    <property type="match status" value="1"/>
</dbReference>
<dbReference type="CDD" id="cd02137">
    <property type="entry name" value="MhqN-like"/>
    <property type="match status" value="1"/>
</dbReference>
<evidence type="ECO:0000256" key="3">
    <source>
        <dbReference type="SAM" id="MobiDB-lite"/>
    </source>
</evidence>
<name>A0ABQ6NXA2_9BACL</name>
<feature type="domain" description="Nitroreductase" evidence="4">
    <location>
        <begin position="19"/>
        <end position="195"/>
    </location>
</feature>
<evidence type="ECO:0000313" key="6">
    <source>
        <dbReference type="Proteomes" id="UP001285921"/>
    </source>
</evidence>
<accession>A0ABQ6NXA2</accession>
<evidence type="ECO:0000313" key="5">
    <source>
        <dbReference type="EMBL" id="GMK49174.1"/>
    </source>
</evidence>
<comment type="caution">
    <text evidence="5">The sequence shown here is derived from an EMBL/GenBank/DDBJ whole genome shotgun (WGS) entry which is preliminary data.</text>
</comment>
<dbReference type="Proteomes" id="UP001285921">
    <property type="component" value="Unassembled WGS sequence"/>
</dbReference>